<proteinExistence type="predicted"/>
<dbReference type="Proteomes" id="UP000275281">
    <property type="component" value="Unassembled WGS sequence"/>
</dbReference>
<reference evidence="1 2" key="1">
    <citation type="submission" date="2018-11" db="EMBL/GenBank/DDBJ databases">
        <authorList>
            <person name="Ye M.-Q."/>
            <person name="Du Z.-J."/>
        </authorList>
    </citation>
    <scope>NUCLEOTIDE SEQUENCE [LARGE SCALE GENOMIC DNA]</scope>
    <source>
        <strain evidence="1 2">U0105</strain>
    </source>
</reference>
<keyword evidence="2" id="KW-1185">Reference proteome</keyword>
<comment type="caution">
    <text evidence="1">The sequence shown here is derived from an EMBL/GenBank/DDBJ whole genome shotgun (WGS) entry which is preliminary data.</text>
</comment>
<organism evidence="1 2">
    <name type="scientific">Alteromonas sediminis</name>
    <dbReference type="NCBI Taxonomy" id="2259342"/>
    <lineage>
        <taxon>Bacteria</taxon>
        <taxon>Pseudomonadati</taxon>
        <taxon>Pseudomonadota</taxon>
        <taxon>Gammaproteobacteria</taxon>
        <taxon>Alteromonadales</taxon>
        <taxon>Alteromonadaceae</taxon>
        <taxon>Alteromonas/Salinimonas group</taxon>
        <taxon>Alteromonas</taxon>
    </lineage>
</organism>
<sequence>MKISYSCKIAVVLALLIGLHGCGQRTGVDEVLHKYKSEISQIIRLPEVSASNVGFQRVSFPEKSQTKLTIPATEMNLRVFYRINSCPLAGIVAERNTALGKTHLPSQRFLYELRLLNTFDQCINQIEGQDTDTAARLLEWKAHKMSQFPLVWVNLVQQSGEIHAMLTRANGYFRMEDRDAYNDALTDIAYITSLRKLGANNTNSAERLEKRLQLLAKVRLPATLWRSYQLSIETLSAINSGLANTLASLDCSKQSVKADIARLSASYEHFYVNSLSPQLNEMQTIHERLDNHLSTWLEMPLNAAYSEVLQGKLNMAKTALQTAKNEHKMNWQALFAYCA</sequence>
<dbReference type="Pfam" id="PF11279">
    <property type="entry name" value="DUF3080"/>
    <property type="match status" value="1"/>
</dbReference>
<dbReference type="AlphaFoldDB" id="A0A3N5YNL0"/>
<dbReference type="OrthoDB" id="5760979at2"/>
<dbReference type="InterPro" id="IPR021431">
    <property type="entry name" value="DUF3080"/>
</dbReference>
<dbReference type="EMBL" id="RPOK01000002">
    <property type="protein sequence ID" value="RPJ67241.1"/>
    <property type="molecule type" value="Genomic_DNA"/>
</dbReference>
<dbReference type="RefSeq" id="WP_124027145.1">
    <property type="nucleotide sequence ID" value="NZ_JBHRSN010000015.1"/>
</dbReference>
<evidence type="ECO:0000313" key="2">
    <source>
        <dbReference type="Proteomes" id="UP000275281"/>
    </source>
</evidence>
<evidence type="ECO:0000313" key="1">
    <source>
        <dbReference type="EMBL" id="RPJ67241.1"/>
    </source>
</evidence>
<name>A0A3N5YNL0_9ALTE</name>
<protein>
    <submittedName>
        <fullName evidence="1">DUF3080 family protein</fullName>
    </submittedName>
</protein>
<accession>A0A3N5YNL0</accession>
<gene>
    <name evidence="1" type="ORF">DRW07_06825</name>
</gene>